<dbReference type="PROSITE" id="PS50995">
    <property type="entry name" value="HTH_MARR_2"/>
    <property type="match status" value="1"/>
</dbReference>
<dbReference type="AlphaFoldDB" id="A0A6L9G4C2"/>
<comment type="caution">
    <text evidence="2">The sequence shown here is derived from an EMBL/GenBank/DDBJ whole genome shotgun (WGS) entry which is preliminary data.</text>
</comment>
<reference evidence="2 3" key="1">
    <citation type="submission" date="2020-01" db="EMBL/GenBank/DDBJ databases">
        <title>Glutamicibacter soli M275.</title>
        <authorList>
            <person name="Meng X."/>
        </authorList>
    </citation>
    <scope>NUCLEOTIDE SEQUENCE [LARGE SCALE GENOMIC DNA]</scope>
    <source>
        <strain evidence="2 3">M275</strain>
    </source>
</reference>
<dbReference type="InterPro" id="IPR039422">
    <property type="entry name" value="MarR/SlyA-like"/>
</dbReference>
<dbReference type="PANTHER" id="PTHR33164">
    <property type="entry name" value="TRANSCRIPTIONAL REGULATOR, MARR FAMILY"/>
    <property type="match status" value="1"/>
</dbReference>
<dbReference type="InterPro" id="IPR036388">
    <property type="entry name" value="WH-like_DNA-bd_sf"/>
</dbReference>
<dbReference type="PRINTS" id="PR00598">
    <property type="entry name" value="HTHMARR"/>
</dbReference>
<dbReference type="SUPFAM" id="SSF46785">
    <property type="entry name" value="Winged helix' DNA-binding domain"/>
    <property type="match status" value="1"/>
</dbReference>
<evidence type="ECO:0000259" key="1">
    <source>
        <dbReference type="PROSITE" id="PS50995"/>
    </source>
</evidence>
<dbReference type="EMBL" id="WYDN01000006">
    <property type="protein sequence ID" value="NAZ16118.1"/>
    <property type="molecule type" value="Genomic_DNA"/>
</dbReference>
<dbReference type="SMART" id="SM00347">
    <property type="entry name" value="HTH_MARR"/>
    <property type="match status" value="1"/>
</dbReference>
<evidence type="ECO:0000313" key="2">
    <source>
        <dbReference type="EMBL" id="NAZ16118.1"/>
    </source>
</evidence>
<dbReference type="Pfam" id="PF01047">
    <property type="entry name" value="MarR"/>
    <property type="match status" value="1"/>
</dbReference>
<dbReference type="RefSeq" id="WP_161448795.1">
    <property type="nucleotide sequence ID" value="NZ_WYDN01000006.1"/>
</dbReference>
<feature type="domain" description="HTH marR-type" evidence="1">
    <location>
        <begin position="11"/>
        <end position="143"/>
    </location>
</feature>
<protein>
    <submittedName>
        <fullName evidence="2">MarR family transcriptional regulator</fullName>
    </submittedName>
</protein>
<evidence type="ECO:0000313" key="3">
    <source>
        <dbReference type="Proteomes" id="UP000477543"/>
    </source>
</evidence>
<dbReference type="Proteomes" id="UP000477543">
    <property type="component" value="Unassembled WGS sequence"/>
</dbReference>
<dbReference type="GO" id="GO:0003700">
    <property type="term" value="F:DNA-binding transcription factor activity"/>
    <property type="evidence" value="ECO:0007669"/>
    <property type="project" value="InterPro"/>
</dbReference>
<dbReference type="InterPro" id="IPR036390">
    <property type="entry name" value="WH_DNA-bd_sf"/>
</dbReference>
<accession>A0A6L9G4C2</accession>
<dbReference type="InterPro" id="IPR000835">
    <property type="entry name" value="HTH_MarR-typ"/>
</dbReference>
<dbReference type="GO" id="GO:0006950">
    <property type="term" value="P:response to stress"/>
    <property type="evidence" value="ECO:0007669"/>
    <property type="project" value="TreeGrafter"/>
</dbReference>
<proteinExistence type="predicted"/>
<organism evidence="2 3">
    <name type="scientific">Glutamicibacter soli</name>
    <dbReference type="NCBI Taxonomy" id="453836"/>
    <lineage>
        <taxon>Bacteria</taxon>
        <taxon>Bacillati</taxon>
        <taxon>Actinomycetota</taxon>
        <taxon>Actinomycetes</taxon>
        <taxon>Micrococcales</taxon>
        <taxon>Micrococcaceae</taxon>
        <taxon>Glutamicibacter</taxon>
    </lineage>
</organism>
<dbReference type="PANTHER" id="PTHR33164:SF95">
    <property type="entry name" value="TRANSCRIPTIONAL REGULATOR"/>
    <property type="match status" value="1"/>
</dbReference>
<sequence length="150" mass="16889">MNEQKLPQFQWNSLSYLATRVGRVGTTALGALMDAEGLTRHHFTIISALEESGAMYQNDLADRANINRGHMVAYLDRLEAHGTLQRTVDPADRRRRLIELTAEGRRFADRAVEAAREGEEKIYSVLDAAQRDQLRGLLQLVVASEEEARP</sequence>
<dbReference type="Gene3D" id="1.10.10.10">
    <property type="entry name" value="Winged helix-like DNA-binding domain superfamily/Winged helix DNA-binding domain"/>
    <property type="match status" value="1"/>
</dbReference>
<name>A0A6L9G4C2_9MICC</name>
<gene>
    <name evidence="2" type="ORF">GT020_08580</name>
</gene>